<dbReference type="NCBIfam" id="NF001453">
    <property type="entry name" value="PRK00312.1"/>
    <property type="match status" value="1"/>
</dbReference>
<gene>
    <name evidence="8" type="ORF">S01H1_08401</name>
</gene>
<dbReference type="Pfam" id="PF01135">
    <property type="entry name" value="PCMT"/>
    <property type="match status" value="1"/>
</dbReference>
<keyword evidence="7" id="KW-0949">S-adenosyl-L-methionine</keyword>
<keyword evidence="4" id="KW-0963">Cytoplasm</keyword>
<dbReference type="PANTHER" id="PTHR11579">
    <property type="entry name" value="PROTEIN-L-ISOASPARTATE O-METHYLTRANSFERASE"/>
    <property type="match status" value="1"/>
</dbReference>
<dbReference type="FunFam" id="3.40.50.150:FF:000010">
    <property type="entry name" value="Protein-L-isoaspartate O-methyltransferase"/>
    <property type="match status" value="1"/>
</dbReference>
<keyword evidence="6" id="KW-0808">Transferase</keyword>
<evidence type="ECO:0000256" key="5">
    <source>
        <dbReference type="ARBA" id="ARBA00022603"/>
    </source>
</evidence>
<dbReference type="InterPro" id="IPR000682">
    <property type="entry name" value="PCMT"/>
</dbReference>
<dbReference type="GO" id="GO:0004719">
    <property type="term" value="F:protein-L-isoaspartate (D-aspartate) O-methyltransferase activity"/>
    <property type="evidence" value="ECO:0007669"/>
    <property type="project" value="UniProtKB-EC"/>
</dbReference>
<name>X0SM39_9ZZZZ</name>
<dbReference type="InterPro" id="IPR029063">
    <property type="entry name" value="SAM-dependent_MTases_sf"/>
</dbReference>
<dbReference type="CDD" id="cd02440">
    <property type="entry name" value="AdoMet_MTases"/>
    <property type="match status" value="1"/>
</dbReference>
<comment type="similarity">
    <text evidence="2">Belongs to the methyltransferase superfamily. L-isoaspartyl/D-aspartyl protein methyltransferase family.</text>
</comment>
<comment type="caution">
    <text evidence="8">The sequence shown here is derived from an EMBL/GenBank/DDBJ whole genome shotgun (WGS) entry which is preliminary data.</text>
</comment>
<accession>X0SM39</accession>
<comment type="subcellular location">
    <subcellularLocation>
        <location evidence="1">Cytoplasm</location>
    </subcellularLocation>
</comment>
<proteinExistence type="inferred from homology"/>
<dbReference type="AlphaFoldDB" id="X0SM39"/>
<dbReference type="GO" id="GO:0032259">
    <property type="term" value="P:methylation"/>
    <property type="evidence" value="ECO:0007669"/>
    <property type="project" value="UniProtKB-KW"/>
</dbReference>
<reference evidence="8" key="1">
    <citation type="journal article" date="2014" name="Front. Microbiol.">
        <title>High frequency of phylogenetically diverse reductive dehalogenase-homologous genes in deep subseafloor sedimentary metagenomes.</title>
        <authorList>
            <person name="Kawai M."/>
            <person name="Futagami T."/>
            <person name="Toyoda A."/>
            <person name="Takaki Y."/>
            <person name="Nishi S."/>
            <person name="Hori S."/>
            <person name="Arai W."/>
            <person name="Tsubouchi T."/>
            <person name="Morono Y."/>
            <person name="Uchiyama I."/>
            <person name="Ito T."/>
            <person name="Fujiyama A."/>
            <person name="Inagaki F."/>
            <person name="Takami H."/>
        </authorList>
    </citation>
    <scope>NUCLEOTIDE SEQUENCE</scope>
    <source>
        <strain evidence="8">Expedition CK06-06</strain>
    </source>
</reference>
<dbReference type="PANTHER" id="PTHR11579:SF0">
    <property type="entry name" value="PROTEIN-L-ISOASPARTATE(D-ASPARTATE) O-METHYLTRANSFERASE"/>
    <property type="match status" value="1"/>
</dbReference>
<protein>
    <recommendedName>
        <fullName evidence="3">protein-L-isoaspartate(D-aspartate) O-methyltransferase</fullName>
        <ecNumber evidence="3">2.1.1.77</ecNumber>
    </recommendedName>
</protein>
<dbReference type="SUPFAM" id="SSF53335">
    <property type="entry name" value="S-adenosyl-L-methionine-dependent methyltransferases"/>
    <property type="match status" value="1"/>
</dbReference>
<dbReference type="EMBL" id="BARS01004312">
    <property type="protein sequence ID" value="GAF76211.1"/>
    <property type="molecule type" value="Genomic_DNA"/>
</dbReference>
<dbReference type="GO" id="GO:0005737">
    <property type="term" value="C:cytoplasm"/>
    <property type="evidence" value="ECO:0007669"/>
    <property type="project" value="UniProtKB-SubCell"/>
</dbReference>
<dbReference type="Gene3D" id="3.40.50.150">
    <property type="entry name" value="Vaccinia Virus protein VP39"/>
    <property type="match status" value="1"/>
</dbReference>
<evidence type="ECO:0000256" key="3">
    <source>
        <dbReference type="ARBA" id="ARBA00011890"/>
    </source>
</evidence>
<evidence type="ECO:0000256" key="6">
    <source>
        <dbReference type="ARBA" id="ARBA00022679"/>
    </source>
</evidence>
<dbReference type="NCBIfam" id="TIGR00080">
    <property type="entry name" value="pimt"/>
    <property type="match status" value="1"/>
</dbReference>
<evidence type="ECO:0000256" key="1">
    <source>
        <dbReference type="ARBA" id="ARBA00004496"/>
    </source>
</evidence>
<keyword evidence="5" id="KW-0489">Methyltransferase</keyword>
<organism evidence="8">
    <name type="scientific">marine sediment metagenome</name>
    <dbReference type="NCBI Taxonomy" id="412755"/>
    <lineage>
        <taxon>unclassified sequences</taxon>
        <taxon>metagenomes</taxon>
        <taxon>ecological metagenomes</taxon>
    </lineage>
</organism>
<evidence type="ECO:0000313" key="8">
    <source>
        <dbReference type="EMBL" id="GAF76211.1"/>
    </source>
</evidence>
<sequence length="222" mass="24707">MVSFDEKDRFAVARDSMVREQLMARGISDSAVLQLFREIRREEFVPEKYQSQAYADNPLPIGIGQTISQPFIVALMTQYLKLDKNCDVLEIGTGSGYQTAILAKLAKKVYTVERFNQLSEAAQAVLARLGIENIEYYIGDGSCGWGGGKQFDRIIITAAIREIPQPIIDQLCESGIVIAPVGDEFSQDLVVCRKSGGRLTYKSVCPCRFVKLIGKYGFTETE</sequence>
<dbReference type="HAMAP" id="MF_00090">
    <property type="entry name" value="PIMT"/>
    <property type="match status" value="1"/>
</dbReference>
<dbReference type="EC" id="2.1.1.77" evidence="3"/>
<evidence type="ECO:0000256" key="7">
    <source>
        <dbReference type="ARBA" id="ARBA00022691"/>
    </source>
</evidence>
<evidence type="ECO:0000256" key="2">
    <source>
        <dbReference type="ARBA" id="ARBA00005369"/>
    </source>
</evidence>
<evidence type="ECO:0000256" key="4">
    <source>
        <dbReference type="ARBA" id="ARBA00022490"/>
    </source>
</evidence>